<feature type="domain" description="C2" evidence="2">
    <location>
        <begin position="16"/>
        <end position="66"/>
    </location>
</feature>
<organism evidence="3 4">
    <name type="scientific">Adiantum capillus-veneris</name>
    <name type="common">Maidenhair fern</name>
    <dbReference type="NCBI Taxonomy" id="13818"/>
    <lineage>
        <taxon>Eukaryota</taxon>
        <taxon>Viridiplantae</taxon>
        <taxon>Streptophyta</taxon>
        <taxon>Embryophyta</taxon>
        <taxon>Tracheophyta</taxon>
        <taxon>Polypodiopsida</taxon>
        <taxon>Polypodiidae</taxon>
        <taxon>Polypodiales</taxon>
        <taxon>Pteridineae</taxon>
        <taxon>Pteridaceae</taxon>
        <taxon>Vittarioideae</taxon>
        <taxon>Adiantum</taxon>
    </lineage>
</organism>
<dbReference type="InterPro" id="IPR000008">
    <property type="entry name" value="C2_dom"/>
</dbReference>
<feature type="signal peptide" evidence="1">
    <location>
        <begin position="1"/>
        <end position="23"/>
    </location>
</feature>
<comment type="caution">
    <text evidence="3">The sequence shown here is derived from an EMBL/GenBank/DDBJ whole genome shotgun (WGS) entry which is preliminary data.</text>
</comment>
<sequence length="114" mass="12628">MAKKYAPMMWWRNLCLYVRVVKARGLAVNGATRSSNPYVKLIIGSQSIQTLNIPKSLTSLWNVEFASGNEVLHGLSLRSHSGIKTPVRDPPDDPPSVVLIRRGIFVARQGDEAL</sequence>
<evidence type="ECO:0000313" key="4">
    <source>
        <dbReference type="Proteomes" id="UP000886520"/>
    </source>
</evidence>
<dbReference type="Gene3D" id="2.60.40.150">
    <property type="entry name" value="C2 domain"/>
    <property type="match status" value="1"/>
</dbReference>
<dbReference type="AlphaFoldDB" id="A0A9D4UZ97"/>
<keyword evidence="1" id="KW-0732">Signal</keyword>
<dbReference type="OrthoDB" id="67700at2759"/>
<protein>
    <recommendedName>
        <fullName evidence="2">C2 domain-containing protein</fullName>
    </recommendedName>
</protein>
<reference evidence="3" key="1">
    <citation type="submission" date="2021-01" db="EMBL/GenBank/DDBJ databases">
        <title>Adiantum capillus-veneris genome.</title>
        <authorList>
            <person name="Fang Y."/>
            <person name="Liao Q."/>
        </authorList>
    </citation>
    <scope>NUCLEOTIDE SEQUENCE</scope>
    <source>
        <strain evidence="3">H3</strain>
        <tissue evidence="3">Leaf</tissue>
    </source>
</reference>
<dbReference type="SUPFAM" id="SSF49562">
    <property type="entry name" value="C2 domain (Calcium/lipid-binding domain, CaLB)"/>
    <property type="match status" value="1"/>
</dbReference>
<proteinExistence type="predicted"/>
<evidence type="ECO:0000313" key="3">
    <source>
        <dbReference type="EMBL" id="KAI5076876.1"/>
    </source>
</evidence>
<accession>A0A9D4UZ97</accession>
<dbReference type="Proteomes" id="UP000886520">
    <property type="component" value="Chromosome 8"/>
</dbReference>
<feature type="chain" id="PRO_5039433645" description="C2 domain-containing protein" evidence="1">
    <location>
        <begin position="24"/>
        <end position="114"/>
    </location>
</feature>
<dbReference type="CDD" id="cd00030">
    <property type="entry name" value="C2"/>
    <property type="match status" value="1"/>
</dbReference>
<dbReference type="Pfam" id="PF00168">
    <property type="entry name" value="C2"/>
    <property type="match status" value="1"/>
</dbReference>
<name>A0A9D4UZ97_ADICA</name>
<dbReference type="EMBL" id="JABFUD020000008">
    <property type="protein sequence ID" value="KAI5076876.1"/>
    <property type="molecule type" value="Genomic_DNA"/>
</dbReference>
<keyword evidence="4" id="KW-1185">Reference proteome</keyword>
<gene>
    <name evidence="3" type="ORF">GOP47_0008941</name>
</gene>
<evidence type="ECO:0000256" key="1">
    <source>
        <dbReference type="SAM" id="SignalP"/>
    </source>
</evidence>
<dbReference type="InterPro" id="IPR035892">
    <property type="entry name" value="C2_domain_sf"/>
</dbReference>
<evidence type="ECO:0000259" key="2">
    <source>
        <dbReference type="Pfam" id="PF00168"/>
    </source>
</evidence>